<feature type="domain" description="DUF3322" evidence="2">
    <location>
        <begin position="4"/>
        <end position="190"/>
    </location>
</feature>
<proteinExistence type="predicted"/>
<evidence type="ECO:0000313" key="3">
    <source>
        <dbReference type="EMBL" id="THU05134.1"/>
    </source>
</evidence>
<reference evidence="3 4" key="1">
    <citation type="journal article" date="2015" name="Antonie Van Leeuwenhoek">
        <title>Lampropedia puyangensis sp. nov., isolated from symptomatic bark of Populus ? euramericana canker and emended description of Lampropedia hyalina (Ehrenberg 1832) Lee et al. 2004.</title>
        <authorList>
            <person name="Li Y."/>
            <person name="Wang T."/>
            <person name="Piao C.G."/>
            <person name="Wang L.F."/>
            <person name="Tian G.Z."/>
            <person name="Zhu T.H."/>
            <person name="Guo M.W."/>
        </authorList>
    </citation>
    <scope>NUCLEOTIDE SEQUENCE [LARGE SCALE GENOMIC DNA]</scope>
    <source>
        <strain evidence="3 4">2-bin</strain>
    </source>
</reference>
<evidence type="ECO:0000313" key="4">
    <source>
        <dbReference type="Proteomes" id="UP000308917"/>
    </source>
</evidence>
<evidence type="ECO:0008006" key="5">
    <source>
        <dbReference type="Google" id="ProtNLM"/>
    </source>
</evidence>
<evidence type="ECO:0000259" key="1">
    <source>
        <dbReference type="Pfam" id="PF09983"/>
    </source>
</evidence>
<keyword evidence="4" id="KW-1185">Reference proteome</keyword>
<organism evidence="3 4">
    <name type="scientific">Lampropedia puyangensis</name>
    <dbReference type="NCBI Taxonomy" id="1330072"/>
    <lineage>
        <taxon>Bacteria</taxon>
        <taxon>Pseudomonadati</taxon>
        <taxon>Pseudomonadota</taxon>
        <taxon>Betaproteobacteria</taxon>
        <taxon>Burkholderiales</taxon>
        <taxon>Comamonadaceae</taxon>
        <taxon>Lampropedia</taxon>
    </lineage>
</organism>
<protein>
    <recommendedName>
        <fullName evidence="5">DUF3322 and DUF2220 domain-containing protein</fullName>
    </recommendedName>
</protein>
<dbReference type="EMBL" id="STFG01000001">
    <property type="protein sequence ID" value="THU05134.1"/>
    <property type="molecule type" value="Genomic_DNA"/>
</dbReference>
<comment type="caution">
    <text evidence="3">The sequence shown here is derived from an EMBL/GenBank/DDBJ whole genome shotgun (WGS) entry which is preliminary data.</text>
</comment>
<dbReference type="InterPro" id="IPR014544">
    <property type="entry name" value="UCP028408"/>
</dbReference>
<dbReference type="InterPro" id="IPR024537">
    <property type="entry name" value="DUF3322"/>
</dbReference>
<dbReference type="Proteomes" id="UP000308917">
    <property type="component" value="Unassembled WGS sequence"/>
</dbReference>
<dbReference type="Pfam" id="PF11795">
    <property type="entry name" value="DUF3322"/>
    <property type="match status" value="1"/>
</dbReference>
<dbReference type="InterPro" id="IPR024534">
    <property type="entry name" value="JetD_C"/>
</dbReference>
<sequence>MKSPTQLTSELERQWHKASWRARRLLPGSDAWPITMHIGLPDSATFSGCSSALQEHLALWRAIDQNGPGRVLWQSKKYRAGAAEVRLPTQWQLDKPSEWVAAIGSSAVKQAFGQLQKVLAQVDDCLRRVLLHRMTLWQALPADQVILAAQVAMQLEPGCAQGRPLRMLPIAGNDTKFFERHESLITLLLDARFDGEASAQGLRTFIGAMDEREHWLLIAPLADGLLPFKRLRLTAESLLSAALPASHILVIENERCLHQLPYPVPDTIAILGAGMDLGWMAADWLKSRHVGYWGDMDTWGLTMLGHARSHAPHLTALLMDADTFHAHQAHAVFESHHAPDTSAGLLEAEVALLKRLKTSDKGRLEQEFLPADCVAKAIAMWLKKQP</sequence>
<dbReference type="OrthoDB" id="322908at2"/>
<accession>A0A4S8FEP8</accession>
<feature type="domain" description="Wadjet protein JetD C-terminal" evidence="1">
    <location>
        <begin position="210"/>
        <end position="377"/>
    </location>
</feature>
<dbReference type="AlphaFoldDB" id="A0A4S8FEP8"/>
<evidence type="ECO:0000259" key="2">
    <source>
        <dbReference type="Pfam" id="PF11795"/>
    </source>
</evidence>
<name>A0A4S8FEP8_9BURK</name>
<dbReference type="Pfam" id="PF09983">
    <property type="entry name" value="JetD_C"/>
    <property type="match status" value="1"/>
</dbReference>
<gene>
    <name evidence="3" type="ORF">E9531_00850</name>
</gene>
<dbReference type="PIRSF" id="PIRSF028408">
    <property type="entry name" value="UCP028408"/>
    <property type="match status" value="1"/>
</dbReference>
<dbReference type="RefSeq" id="WP_136571846.1">
    <property type="nucleotide sequence ID" value="NZ_STFG01000001.1"/>
</dbReference>